<accession>A0A2U1PGP1</accession>
<dbReference type="PROSITE" id="PS50216">
    <property type="entry name" value="DHHC"/>
    <property type="match status" value="1"/>
</dbReference>
<evidence type="ECO:0000256" key="1">
    <source>
        <dbReference type="ARBA" id="ARBA00004127"/>
    </source>
</evidence>
<comment type="subcellular location">
    <subcellularLocation>
        <location evidence="1">Endomembrane system</location>
        <topology evidence="1">Multi-pass membrane protein</topology>
    </subcellularLocation>
</comment>
<gene>
    <name evidence="11" type="ORF">CTI12_AA154070</name>
</gene>
<dbReference type="EC" id="2.3.1.225" evidence="8"/>
<comment type="domain">
    <text evidence="8">The DHHC domain is required for palmitoyltransferase activity.</text>
</comment>
<keyword evidence="5 8" id="KW-1133">Transmembrane helix</keyword>
<reference evidence="11 12" key="1">
    <citation type="journal article" date="2018" name="Mol. Plant">
        <title>The genome of Artemisia annua provides insight into the evolution of Asteraceae family and artemisinin biosynthesis.</title>
        <authorList>
            <person name="Shen Q."/>
            <person name="Zhang L."/>
            <person name="Liao Z."/>
            <person name="Wang S."/>
            <person name="Yan T."/>
            <person name="Shi P."/>
            <person name="Liu M."/>
            <person name="Fu X."/>
            <person name="Pan Q."/>
            <person name="Wang Y."/>
            <person name="Lv Z."/>
            <person name="Lu X."/>
            <person name="Zhang F."/>
            <person name="Jiang W."/>
            <person name="Ma Y."/>
            <person name="Chen M."/>
            <person name="Hao X."/>
            <person name="Li L."/>
            <person name="Tang Y."/>
            <person name="Lv G."/>
            <person name="Zhou Y."/>
            <person name="Sun X."/>
            <person name="Brodelius P.E."/>
            <person name="Rose J.K.C."/>
            <person name="Tang K."/>
        </authorList>
    </citation>
    <scope>NUCLEOTIDE SEQUENCE [LARGE SCALE GENOMIC DNA]</scope>
    <source>
        <strain evidence="12">cv. Huhao1</strain>
        <tissue evidence="11">Leaf</tissue>
    </source>
</reference>
<dbReference type="AlphaFoldDB" id="A0A2U1PGP1"/>
<evidence type="ECO:0000256" key="6">
    <source>
        <dbReference type="ARBA" id="ARBA00023136"/>
    </source>
</evidence>
<evidence type="ECO:0000259" key="10">
    <source>
        <dbReference type="Pfam" id="PF01529"/>
    </source>
</evidence>
<evidence type="ECO:0000256" key="9">
    <source>
        <dbReference type="SAM" id="MobiDB-lite"/>
    </source>
</evidence>
<dbReference type="Pfam" id="PF01529">
    <property type="entry name" value="DHHC"/>
    <property type="match status" value="1"/>
</dbReference>
<keyword evidence="7 8" id="KW-0012">Acyltransferase</keyword>
<dbReference type="InterPro" id="IPR001594">
    <property type="entry name" value="Palmitoyltrfase_DHHC"/>
</dbReference>
<feature type="transmembrane region" description="Helical" evidence="8">
    <location>
        <begin position="219"/>
        <end position="249"/>
    </location>
</feature>
<feature type="transmembrane region" description="Helical" evidence="8">
    <location>
        <begin position="94"/>
        <end position="115"/>
    </location>
</feature>
<comment type="catalytic activity">
    <reaction evidence="8">
        <text>L-cysteinyl-[protein] + hexadecanoyl-CoA = S-hexadecanoyl-L-cysteinyl-[protein] + CoA</text>
        <dbReference type="Rhea" id="RHEA:36683"/>
        <dbReference type="Rhea" id="RHEA-COMP:10131"/>
        <dbReference type="Rhea" id="RHEA-COMP:11032"/>
        <dbReference type="ChEBI" id="CHEBI:29950"/>
        <dbReference type="ChEBI" id="CHEBI:57287"/>
        <dbReference type="ChEBI" id="CHEBI:57379"/>
        <dbReference type="ChEBI" id="CHEBI:74151"/>
        <dbReference type="EC" id="2.3.1.225"/>
    </reaction>
</comment>
<dbReference type="GO" id="GO:0012505">
    <property type="term" value="C:endomembrane system"/>
    <property type="evidence" value="ECO:0007669"/>
    <property type="project" value="UniProtKB-SubCell"/>
</dbReference>
<evidence type="ECO:0000313" key="12">
    <source>
        <dbReference type="Proteomes" id="UP000245207"/>
    </source>
</evidence>
<evidence type="ECO:0000313" key="11">
    <source>
        <dbReference type="EMBL" id="PWA84931.1"/>
    </source>
</evidence>
<keyword evidence="3 8" id="KW-0808">Transferase</keyword>
<dbReference type="GO" id="GO:0019706">
    <property type="term" value="F:protein-cysteine S-palmitoyltransferase activity"/>
    <property type="evidence" value="ECO:0007669"/>
    <property type="project" value="UniProtKB-EC"/>
</dbReference>
<proteinExistence type="inferred from homology"/>
<dbReference type="OrthoDB" id="9909019at2759"/>
<dbReference type="EMBL" id="PKPP01001176">
    <property type="protein sequence ID" value="PWA84931.1"/>
    <property type="molecule type" value="Genomic_DNA"/>
</dbReference>
<keyword evidence="6 8" id="KW-0472">Membrane</keyword>
<keyword evidence="12" id="KW-1185">Reference proteome</keyword>
<name>A0A2U1PGP1_ARTAN</name>
<dbReference type="PANTHER" id="PTHR12246">
    <property type="entry name" value="PALMITOYLTRANSFERASE ZDHHC16"/>
    <property type="match status" value="1"/>
</dbReference>
<keyword evidence="4 8" id="KW-0812">Transmembrane</keyword>
<organism evidence="11 12">
    <name type="scientific">Artemisia annua</name>
    <name type="common">Sweet wormwood</name>
    <dbReference type="NCBI Taxonomy" id="35608"/>
    <lineage>
        <taxon>Eukaryota</taxon>
        <taxon>Viridiplantae</taxon>
        <taxon>Streptophyta</taxon>
        <taxon>Embryophyta</taxon>
        <taxon>Tracheophyta</taxon>
        <taxon>Spermatophyta</taxon>
        <taxon>Magnoliopsida</taxon>
        <taxon>eudicotyledons</taxon>
        <taxon>Gunneridae</taxon>
        <taxon>Pentapetalae</taxon>
        <taxon>asterids</taxon>
        <taxon>campanulids</taxon>
        <taxon>Asterales</taxon>
        <taxon>Asteraceae</taxon>
        <taxon>Asteroideae</taxon>
        <taxon>Anthemideae</taxon>
        <taxon>Artemisiinae</taxon>
        <taxon>Artemisia</taxon>
    </lineage>
</organism>
<evidence type="ECO:0000256" key="8">
    <source>
        <dbReference type="RuleBase" id="RU079119"/>
    </source>
</evidence>
<sequence length="368" mass="41248">MDLTCSATTVLPPPPPSSESNPGPNIQHASDQEDHYVASITEEHEVTCWGCGLILILSPYTPLFKCGWCGAITNHNAHKSDQNYFWWRRLRDKCFICVLLLFMFFIIGGGIWAIYPIVFSVSYSCGIFHMTMSIVLSITTIISYALSAFRSPGTPPLIPWGSYPTVGKGGLEGYTFCNYCSKPKSPSSHHCRSCGICILDMDHHCPFIGNCVGSANHRVFILFLISAVISNLYVSLISSFTAFCIWPPFRHVPISILSGPTDYMVIYGFLKETTFSFFASVESLSIRGFILVYLFIASVSVEIGLTVLLWQQMSFIYEGKTYLSSLSSRSANRNSKKDCQNFVRFFGCPYSATRWLLGFWNSTKIHKK</sequence>
<evidence type="ECO:0000256" key="5">
    <source>
        <dbReference type="ARBA" id="ARBA00022989"/>
    </source>
</evidence>
<evidence type="ECO:0000256" key="3">
    <source>
        <dbReference type="ARBA" id="ARBA00022679"/>
    </source>
</evidence>
<comment type="similarity">
    <text evidence="2 8">Belongs to the DHHC palmitoyltransferase family.</text>
</comment>
<evidence type="ECO:0000256" key="7">
    <source>
        <dbReference type="ARBA" id="ARBA00023315"/>
    </source>
</evidence>
<feature type="domain" description="Palmitoyltransferase DHHC" evidence="10">
    <location>
        <begin position="174"/>
        <end position="323"/>
    </location>
</feature>
<feature type="transmembrane region" description="Helical" evidence="8">
    <location>
        <begin position="290"/>
        <end position="310"/>
    </location>
</feature>
<feature type="transmembrane region" description="Helical" evidence="8">
    <location>
        <begin position="127"/>
        <end position="146"/>
    </location>
</feature>
<comment type="caution">
    <text evidence="11">The sequence shown here is derived from an EMBL/GenBank/DDBJ whole genome shotgun (WGS) entry which is preliminary data.</text>
</comment>
<dbReference type="InterPro" id="IPR039859">
    <property type="entry name" value="PFA4/ZDH16/20/ERF2-like"/>
</dbReference>
<evidence type="ECO:0000256" key="2">
    <source>
        <dbReference type="ARBA" id="ARBA00008574"/>
    </source>
</evidence>
<feature type="region of interest" description="Disordered" evidence="9">
    <location>
        <begin position="1"/>
        <end position="29"/>
    </location>
</feature>
<dbReference type="Proteomes" id="UP000245207">
    <property type="component" value="Unassembled WGS sequence"/>
</dbReference>
<dbReference type="STRING" id="35608.A0A2U1PGP1"/>
<evidence type="ECO:0000256" key="4">
    <source>
        <dbReference type="ARBA" id="ARBA00022692"/>
    </source>
</evidence>
<protein>
    <recommendedName>
        <fullName evidence="8">S-acyltransferase</fullName>
        <ecNumber evidence="8">2.3.1.225</ecNumber>
    </recommendedName>
    <alternativeName>
        <fullName evidence="8">Palmitoyltransferase</fullName>
    </alternativeName>
</protein>